<name>A0A6A5Z2C7_9PLEO</name>
<keyword evidence="3" id="KW-1185">Reference proteome</keyword>
<proteinExistence type="predicted"/>
<sequence>MQGCSHSRSFKSCICSRITRRGLHRYYIRWRSAPAGNSICLSATRVRVTRGPDRRCLGRCVFHGAQCSARGKCSIHSAVHAGKPSRYGAKPYTDNTRYLCTRPSATGLAPEPASIDSELDGESMAIWSSIVWHRRCCIRIGVRFGFVGGEVRGLEPRDELRVRTTPARARAPTKSSNSTSEDTDVCTFNISNTHKKGDLEERYSEV</sequence>
<dbReference type="Proteomes" id="UP000799770">
    <property type="component" value="Unassembled WGS sequence"/>
</dbReference>
<evidence type="ECO:0000256" key="1">
    <source>
        <dbReference type="SAM" id="MobiDB-lite"/>
    </source>
</evidence>
<feature type="compositionally biased region" description="Low complexity" evidence="1">
    <location>
        <begin position="163"/>
        <end position="173"/>
    </location>
</feature>
<evidence type="ECO:0000313" key="3">
    <source>
        <dbReference type="Proteomes" id="UP000799770"/>
    </source>
</evidence>
<organism evidence="2 3">
    <name type="scientific">Lophiotrema nucula</name>
    <dbReference type="NCBI Taxonomy" id="690887"/>
    <lineage>
        <taxon>Eukaryota</taxon>
        <taxon>Fungi</taxon>
        <taxon>Dikarya</taxon>
        <taxon>Ascomycota</taxon>
        <taxon>Pezizomycotina</taxon>
        <taxon>Dothideomycetes</taxon>
        <taxon>Pleosporomycetidae</taxon>
        <taxon>Pleosporales</taxon>
        <taxon>Lophiotremataceae</taxon>
        <taxon>Lophiotrema</taxon>
    </lineage>
</organism>
<gene>
    <name evidence="2" type="ORF">BDV96DRAFT_163829</name>
</gene>
<feature type="region of interest" description="Disordered" evidence="1">
    <location>
        <begin position="163"/>
        <end position="185"/>
    </location>
</feature>
<reference evidence="2" key="1">
    <citation type="journal article" date="2020" name="Stud. Mycol.">
        <title>101 Dothideomycetes genomes: a test case for predicting lifestyles and emergence of pathogens.</title>
        <authorList>
            <person name="Haridas S."/>
            <person name="Albert R."/>
            <person name="Binder M."/>
            <person name="Bloem J."/>
            <person name="Labutti K."/>
            <person name="Salamov A."/>
            <person name="Andreopoulos B."/>
            <person name="Baker S."/>
            <person name="Barry K."/>
            <person name="Bills G."/>
            <person name="Bluhm B."/>
            <person name="Cannon C."/>
            <person name="Castanera R."/>
            <person name="Culley D."/>
            <person name="Daum C."/>
            <person name="Ezra D."/>
            <person name="Gonzalez J."/>
            <person name="Henrissat B."/>
            <person name="Kuo A."/>
            <person name="Liang C."/>
            <person name="Lipzen A."/>
            <person name="Lutzoni F."/>
            <person name="Magnuson J."/>
            <person name="Mondo S."/>
            <person name="Nolan M."/>
            <person name="Ohm R."/>
            <person name="Pangilinan J."/>
            <person name="Park H.-J."/>
            <person name="Ramirez L."/>
            <person name="Alfaro M."/>
            <person name="Sun H."/>
            <person name="Tritt A."/>
            <person name="Yoshinaga Y."/>
            <person name="Zwiers L.-H."/>
            <person name="Turgeon B."/>
            <person name="Goodwin S."/>
            <person name="Spatafora J."/>
            <person name="Crous P."/>
            <person name="Grigoriev I."/>
        </authorList>
    </citation>
    <scope>NUCLEOTIDE SEQUENCE</scope>
    <source>
        <strain evidence="2">CBS 627.86</strain>
    </source>
</reference>
<dbReference type="AlphaFoldDB" id="A0A6A5Z2C7"/>
<evidence type="ECO:0000313" key="2">
    <source>
        <dbReference type="EMBL" id="KAF2112491.1"/>
    </source>
</evidence>
<accession>A0A6A5Z2C7</accession>
<dbReference type="EMBL" id="ML977331">
    <property type="protein sequence ID" value="KAF2112491.1"/>
    <property type="molecule type" value="Genomic_DNA"/>
</dbReference>
<protein>
    <submittedName>
        <fullName evidence="2">Uncharacterized protein</fullName>
    </submittedName>
</protein>
<feature type="compositionally biased region" description="Polar residues" evidence="1">
    <location>
        <begin position="174"/>
        <end position="185"/>
    </location>
</feature>